<reference evidence="1" key="1">
    <citation type="journal article" date="2023" name="GigaByte">
        <title>Genome assembly of the bearded iris, Iris pallida Lam.</title>
        <authorList>
            <person name="Bruccoleri R.E."/>
            <person name="Oakeley E.J."/>
            <person name="Faust A.M.E."/>
            <person name="Altorfer M."/>
            <person name="Dessus-Babus S."/>
            <person name="Burckhardt D."/>
            <person name="Oertli M."/>
            <person name="Naumann U."/>
            <person name="Petersen F."/>
            <person name="Wong J."/>
        </authorList>
    </citation>
    <scope>NUCLEOTIDE SEQUENCE</scope>
    <source>
        <strain evidence="1">GSM-AAB239-AS_SAM_17_03QT</strain>
    </source>
</reference>
<protein>
    <submittedName>
        <fullName evidence="1">Uncharacterized protein</fullName>
    </submittedName>
</protein>
<sequence>MVFLKSRPPDLDRTTASSRDVAAVRCFSKFERPSSSPPCLDPSPTLWIDILDRPVSILPRSLRSPAVFLLLLVFLHLGF</sequence>
<keyword evidence="2" id="KW-1185">Reference proteome</keyword>
<name>A0AAX6IM66_IRIPA</name>
<evidence type="ECO:0000313" key="2">
    <source>
        <dbReference type="Proteomes" id="UP001140949"/>
    </source>
</evidence>
<evidence type="ECO:0000313" key="1">
    <source>
        <dbReference type="EMBL" id="KAJ6854356.1"/>
    </source>
</evidence>
<comment type="caution">
    <text evidence="1">The sequence shown here is derived from an EMBL/GenBank/DDBJ whole genome shotgun (WGS) entry which is preliminary data.</text>
</comment>
<accession>A0AAX6IM66</accession>
<organism evidence="1 2">
    <name type="scientific">Iris pallida</name>
    <name type="common">Sweet iris</name>
    <dbReference type="NCBI Taxonomy" id="29817"/>
    <lineage>
        <taxon>Eukaryota</taxon>
        <taxon>Viridiplantae</taxon>
        <taxon>Streptophyta</taxon>
        <taxon>Embryophyta</taxon>
        <taxon>Tracheophyta</taxon>
        <taxon>Spermatophyta</taxon>
        <taxon>Magnoliopsida</taxon>
        <taxon>Liliopsida</taxon>
        <taxon>Asparagales</taxon>
        <taxon>Iridaceae</taxon>
        <taxon>Iridoideae</taxon>
        <taxon>Irideae</taxon>
        <taxon>Iris</taxon>
    </lineage>
</organism>
<reference evidence="1" key="2">
    <citation type="submission" date="2023-04" db="EMBL/GenBank/DDBJ databases">
        <authorList>
            <person name="Bruccoleri R.E."/>
            <person name="Oakeley E.J."/>
            <person name="Faust A.-M."/>
            <person name="Dessus-Babus S."/>
            <person name="Altorfer M."/>
            <person name="Burckhardt D."/>
            <person name="Oertli M."/>
            <person name="Naumann U."/>
            <person name="Petersen F."/>
            <person name="Wong J."/>
        </authorList>
    </citation>
    <scope>NUCLEOTIDE SEQUENCE</scope>
    <source>
        <strain evidence="1">GSM-AAB239-AS_SAM_17_03QT</strain>
        <tissue evidence="1">Leaf</tissue>
    </source>
</reference>
<dbReference type="EMBL" id="JANAVB010000075">
    <property type="protein sequence ID" value="KAJ6854356.1"/>
    <property type="molecule type" value="Genomic_DNA"/>
</dbReference>
<dbReference type="AlphaFoldDB" id="A0AAX6IM66"/>
<gene>
    <name evidence="1" type="ORF">M6B38_100240</name>
</gene>
<proteinExistence type="predicted"/>
<dbReference type="Proteomes" id="UP001140949">
    <property type="component" value="Unassembled WGS sequence"/>
</dbReference>